<protein>
    <submittedName>
        <fullName evidence="1">DivIVA domain-containing protein</fullName>
    </submittedName>
</protein>
<accession>A0A6L9VXR1</accession>
<proteinExistence type="predicted"/>
<dbReference type="InterPro" id="IPR019933">
    <property type="entry name" value="DivIVA_domain"/>
</dbReference>
<dbReference type="Gene3D" id="6.10.250.660">
    <property type="match status" value="2"/>
</dbReference>
<organism evidence="1 2">
    <name type="scientific">Blastococcus saxobsidens</name>
    <dbReference type="NCBI Taxonomy" id="138336"/>
    <lineage>
        <taxon>Bacteria</taxon>
        <taxon>Bacillati</taxon>
        <taxon>Actinomycetota</taxon>
        <taxon>Actinomycetes</taxon>
        <taxon>Geodermatophilales</taxon>
        <taxon>Geodermatophilaceae</taxon>
        <taxon>Blastococcus</taxon>
    </lineage>
</organism>
<evidence type="ECO:0000313" key="2">
    <source>
        <dbReference type="Proteomes" id="UP000479241"/>
    </source>
</evidence>
<dbReference type="AlphaFoldDB" id="A0A6L9VXR1"/>
<dbReference type="Proteomes" id="UP000479241">
    <property type="component" value="Unassembled WGS sequence"/>
</dbReference>
<dbReference type="EMBL" id="JAAGWG010000002">
    <property type="protein sequence ID" value="NEK84606.1"/>
    <property type="molecule type" value="Genomic_DNA"/>
</dbReference>
<sequence>MITADELRAAQLGRPPLGRRGYAPDEVDAFLARAAEALTALALRRPPQLTADEVRSIVFRKPGLGRGRGYDEDQVDELLDRIEHTLRAAAA</sequence>
<reference evidence="1 2" key="1">
    <citation type="submission" date="2019-12" db="EMBL/GenBank/DDBJ databases">
        <title>the WGS of Blastococcus saxobsidens 67B17.</title>
        <authorList>
            <person name="Jiang Z."/>
        </authorList>
    </citation>
    <scope>NUCLEOTIDE SEQUENCE [LARGE SCALE GENOMIC DNA]</scope>
    <source>
        <strain evidence="1 2">67B17</strain>
    </source>
</reference>
<comment type="caution">
    <text evidence="1">The sequence shown here is derived from an EMBL/GenBank/DDBJ whole genome shotgun (WGS) entry which is preliminary data.</text>
</comment>
<gene>
    <name evidence="1" type="ORF">GCU60_02340</name>
</gene>
<dbReference type="RefSeq" id="WP_163202004.1">
    <property type="nucleotide sequence ID" value="NZ_JAAGWG010000002.1"/>
</dbReference>
<dbReference type="NCBIfam" id="TIGR03544">
    <property type="entry name" value="DivI1A_domain"/>
    <property type="match status" value="2"/>
</dbReference>
<evidence type="ECO:0000313" key="1">
    <source>
        <dbReference type="EMBL" id="NEK84606.1"/>
    </source>
</evidence>
<name>A0A6L9VXR1_9ACTN</name>